<keyword evidence="1" id="KW-0732">Signal</keyword>
<gene>
    <name evidence="2" type="ORF">INT44_005387</name>
</gene>
<reference evidence="2" key="1">
    <citation type="submission" date="2020-12" db="EMBL/GenBank/DDBJ databases">
        <title>Metabolic potential, ecology and presence of endohyphal bacteria is reflected in genomic diversity of Mucoromycotina.</title>
        <authorList>
            <person name="Muszewska A."/>
            <person name="Okrasinska A."/>
            <person name="Steczkiewicz K."/>
            <person name="Drgas O."/>
            <person name="Orlowska M."/>
            <person name="Perlinska-Lenart U."/>
            <person name="Aleksandrzak-Piekarczyk T."/>
            <person name="Szatraj K."/>
            <person name="Zielenkiewicz U."/>
            <person name="Pilsyk S."/>
            <person name="Malc E."/>
            <person name="Mieczkowski P."/>
            <person name="Kruszewska J.S."/>
            <person name="Biernat P."/>
            <person name="Pawlowska J."/>
        </authorList>
    </citation>
    <scope>NUCLEOTIDE SEQUENCE</scope>
    <source>
        <strain evidence="2">WA0000051536</strain>
    </source>
</reference>
<dbReference type="AlphaFoldDB" id="A0A8H7Q7Z9"/>
<sequence length="363" mass="41491">MHKSLLIALLLLLLNAVVTSAIYHPQETERIIRSNLREYYENILDEVLSSRGSDVLLSMGRMRPDRRGGVFETLQKEAGAFGVHDVHASCLVQLPEMITVQITQLHGHLLESVEPNLVELWPTLMPSRDTYRKAEDFEFNEEIPSMSLPGQDELISTVYSLNQAMGYRLSQQIDRFDVFLKVSADINSCNSKLPNVSKTTSWFSDIISWLSPTQTDPSGISLEKRENAESSTTKRFLNSHLDIVRQEMWTEFDDRVNDLITSISEDIMDDDAHHKLPTTTTTLSVICCKFAIPLNHPHTFPFHSPSITGFRLNLYLHFNVQLGLMFEEHFWPAIKRYDAAVQQTYLFQLSTFVSTKHLPSCDI</sequence>
<comment type="caution">
    <text evidence="2">The sequence shown here is derived from an EMBL/GenBank/DDBJ whole genome shotgun (WGS) entry which is preliminary data.</text>
</comment>
<proteinExistence type="predicted"/>
<organism evidence="2 3">
    <name type="scientific">Umbelopsis vinacea</name>
    <dbReference type="NCBI Taxonomy" id="44442"/>
    <lineage>
        <taxon>Eukaryota</taxon>
        <taxon>Fungi</taxon>
        <taxon>Fungi incertae sedis</taxon>
        <taxon>Mucoromycota</taxon>
        <taxon>Mucoromycotina</taxon>
        <taxon>Umbelopsidomycetes</taxon>
        <taxon>Umbelopsidales</taxon>
        <taxon>Umbelopsidaceae</taxon>
        <taxon>Umbelopsis</taxon>
    </lineage>
</organism>
<evidence type="ECO:0000256" key="1">
    <source>
        <dbReference type="SAM" id="SignalP"/>
    </source>
</evidence>
<evidence type="ECO:0000313" key="2">
    <source>
        <dbReference type="EMBL" id="KAG2187697.1"/>
    </source>
</evidence>
<accession>A0A8H7Q7Z9</accession>
<protein>
    <submittedName>
        <fullName evidence="2">Uncharacterized protein</fullName>
    </submittedName>
</protein>
<keyword evidence="3" id="KW-1185">Reference proteome</keyword>
<evidence type="ECO:0000313" key="3">
    <source>
        <dbReference type="Proteomes" id="UP000612746"/>
    </source>
</evidence>
<feature type="chain" id="PRO_5034835565" evidence="1">
    <location>
        <begin position="22"/>
        <end position="363"/>
    </location>
</feature>
<name>A0A8H7Q7Z9_9FUNG</name>
<dbReference type="OrthoDB" id="2248195at2759"/>
<dbReference type="EMBL" id="JAEPRA010000003">
    <property type="protein sequence ID" value="KAG2187697.1"/>
    <property type="molecule type" value="Genomic_DNA"/>
</dbReference>
<feature type="signal peptide" evidence="1">
    <location>
        <begin position="1"/>
        <end position="21"/>
    </location>
</feature>
<dbReference type="Proteomes" id="UP000612746">
    <property type="component" value="Unassembled WGS sequence"/>
</dbReference>